<evidence type="ECO:0000256" key="2">
    <source>
        <dbReference type="ARBA" id="ARBA00022670"/>
    </source>
</evidence>
<evidence type="ECO:0000256" key="4">
    <source>
        <dbReference type="ARBA" id="ARBA00022807"/>
    </source>
</evidence>
<evidence type="ECO:0000259" key="6">
    <source>
        <dbReference type="PROSITE" id="PS51935"/>
    </source>
</evidence>
<evidence type="ECO:0000256" key="5">
    <source>
        <dbReference type="SAM" id="SignalP"/>
    </source>
</evidence>
<evidence type="ECO:0000256" key="3">
    <source>
        <dbReference type="ARBA" id="ARBA00022801"/>
    </source>
</evidence>
<feature type="chain" id="PRO_5037824266" evidence="5">
    <location>
        <begin position="21"/>
        <end position="177"/>
    </location>
</feature>
<sequence length="177" mass="19466">MKKGLFIFCFTMFIAFASKAQDNTSLPAKYQEKMTSIFNKIPEVTSSAATSLIDFAKSMLGKPYVYASSNPDRGFDCSGFVSYVFSNFGFKVPRSSREFAGAGTPVKLADAKVGDVLIFTGTNPRVRKIGHVGIIYSIENGEIKFIHSTSGKAHGVTVTEFNDYYKSRFMKAVSIVE</sequence>
<dbReference type="GO" id="GO:0006508">
    <property type="term" value="P:proteolysis"/>
    <property type="evidence" value="ECO:0007669"/>
    <property type="project" value="UniProtKB-KW"/>
</dbReference>
<dbReference type="Gene3D" id="3.90.1720.10">
    <property type="entry name" value="endopeptidase domain like (from Nostoc punctiforme)"/>
    <property type="match status" value="1"/>
</dbReference>
<dbReference type="Pfam" id="PF00877">
    <property type="entry name" value="NLPC_P60"/>
    <property type="match status" value="1"/>
</dbReference>
<comment type="caution">
    <text evidence="7">The sequence shown here is derived from an EMBL/GenBank/DDBJ whole genome shotgun (WGS) entry which is preliminary data.</text>
</comment>
<keyword evidence="4" id="KW-0788">Thiol protease</keyword>
<name>A0A923DUN7_9SPHI</name>
<keyword evidence="8" id="KW-1185">Reference proteome</keyword>
<dbReference type="Proteomes" id="UP000601055">
    <property type="component" value="Unassembled WGS sequence"/>
</dbReference>
<evidence type="ECO:0000256" key="1">
    <source>
        <dbReference type="ARBA" id="ARBA00007074"/>
    </source>
</evidence>
<gene>
    <name evidence="7" type="ORF">GM921_01765</name>
</gene>
<feature type="signal peptide" evidence="5">
    <location>
        <begin position="1"/>
        <end position="20"/>
    </location>
</feature>
<organism evidence="7 8">
    <name type="scientific">Pedobacter planticolens</name>
    <dbReference type="NCBI Taxonomy" id="2679964"/>
    <lineage>
        <taxon>Bacteria</taxon>
        <taxon>Pseudomonadati</taxon>
        <taxon>Bacteroidota</taxon>
        <taxon>Sphingobacteriia</taxon>
        <taxon>Sphingobacteriales</taxon>
        <taxon>Sphingobacteriaceae</taxon>
        <taxon>Pedobacter</taxon>
    </lineage>
</organism>
<dbReference type="InterPro" id="IPR000064">
    <property type="entry name" value="NLP_P60_dom"/>
</dbReference>
<dbReference type="EMBL" id="WNXD01000001">
    <property type="protein sequence ID" value="MBB2144199.1"/>
    <property type="molecule type" value="Genomic_DNA"/>
</dbReference>
<keyword evidence="3" id="KW-0378">Hydrolase</keyword>
<keyword evidence="5" id="KW-0732">Signal</keyword>
<accession>A0A923DUN7</accession>
<dbReference type="PANTHER" id="PTHR47053:SF1">
    <property type="entry name" value="MUREIN DD-ENDOPEPTIDASE MEPH-RELATED"/>
    <property type="match status" value="1"/>
</dbReference>
<evidence type="ECO:0000313" key="8">
    <source>
        <dbReference type="Proteomes" id="UP000601055"/>
    </source>
</evidence>
<dbReference type="InterPro" id="IPR051202">
    <property type="entry name" value="Peptidase_C40"/>
</dbReference>
<protein>
    <submittedName>
        <fullName evidence="7">CHAP domain-containing protein</fullName>
    </submittedName>
</protein>
<dbReference type="PANTHER" id="PTHR47053">
    <property type="entry name" value="MUREIN DD-ENDOPEPTIDASE MEPH-RELATED"/>
    <property type="match status" value="1"/>
</dbReference>
<keyword evidence="2" id="KW-0645">Protease</keyword>
<evidence type="ECO:0000313" key="7">
    <source>
        <dbReference type="EMBL" id="MBB2144199.1"/>
    </source>
</evidence>
<dbReference type="GO" id="GO:0008234">
    <property type="term" value="F:cysteine-type peptidase activity"/>
    <property type="evidence" value="ECO:0007669"/>
    <property type="project" value="UniProtKB-KW"/>
</dbReference>
<reference evidence="7" key="1">
    <citation type="submission" date="2019-11" db="EMBL/GenBank/DDBJ databases">
        <title>Description of Pedobacter sp. LMG 31464T.</title>
        <authorList>
            <person name="Carlier A."/>
            <person name="Qi S."/>
            <person name="Vandamme P."/>
        </authorList>
    </citation>
    <scope>NUCLEOTIDE SEQUENCE</scope>
    <source>
        <strain evidence="7">LMG 31464</strain>
    </source>
</reference>
<feature type="domain" description="NlpC/P60" evidence="6">
    <location>
        <begin position="46"/>
        <end position="176"/>
    </location>
</feature>
<dbReference type="InterPro" id="IPR038765">
    <property type="entry name" value="Papain-like_cys_pep_sf"/>
</dbReference>
<proteinExistence type="inferred from homology"/>
<dbReference type="PROSITE" id="PS51935">
    <property type="entry name" value="NLPC_P60"/>
    <property type="match status" value="1"/>
</dbReference>
<comment type="similarity">
    <text evidence="1">Belongs to the peptidase C40 family.</text>
</comment>
<dbReference type="RefSeq" id="WP_182920895.1">
    <property type="nucleotide sequence ID" value="NZ_WNXD01000001.1"/>
</dbReference>
<dbReference type="AlphaFoldDB" id="A0A923DUN7"/>
<dbReference type="SUPFAM" id="SSF54001">
    <property type="entry name" value="Cysteine proteinases"/>
    <property type="match status" value="1"/>
</dbReference>